<name>A0AAN6JPJ2_9BASI</name>
<evidence type="ECO:0000313" key="10">
    <source>
        <dbReference type="EMBL" id="KAK0545027.1"/>
    </source>
</evidence>
<comment type="similarity">
    <text evidence="6">Belongs to the peptidase C19 family.</text>
</comment>
<evidence type="ECO:0000259" key="8">
    <source>
        <dbReference type="PROSITE" id="PS50053"/>
    </source>
</evidence>
<proteinExistence type="inferred from homology"/>
<evidence type="ECO:0000256" key="1">
    <source>
        <dbReference type="ARBA" id="ARBA00000707"/>
    </source>
</evidence>
<dbReference type="PROSITE" id="PS50053">
    <property type="entry name" value="UBIQUITIN_2"/>
    <property type="match status" value="1"/>
</dbReference>
<dbReference type="EC" id="3.4.19.12" evidence="6"/>
<evidence type="ECO:0000256" key="7">
    <source>
        <dbReference type="SAM" id="MobiDB-lite"/>
    </source>
</evidence>
<organism evidence="10 11">
    <name type="scientific">Tilletia horrida</name>
    <dbReference type="NCBI Taxonomy" id="155126"/>
    <lineage>
        <taxon>Eukaryota</taxon>
        <taxon>Fungi</taxon>
        <taxon>Dikarya</taxon>
        <taxon>Basidiomycota</taxon>
        <taxon>Ustilaginomycotina</taxon>
        <taxon>Exobasidiomycetes</taxon>
        <taxon>Tilletiales</taxon>
        <taxon>Tilletiaceae</taxon>
        <taxon>Tilletia</taxon>
    </lineage>
</organism>
<evidence type="ECO:0000256" key="2">
    <source>
        <dbReference type="ARBA" id="ARBA00022670"/>
    </source>
</evidence>
<keyword evidence="3 6" id="KW-0833">Ubl conjugation pathway</keyword>
<dbReference type="InterPro" id="IPR044635">
    <property type="entry name" value="UBP14-like"/>
</dbReference>
<feature type="domain" description="Ubiquitin-like" evidence="8">
    <location>
        <begin position="3"/>
        <end position="73"/>
    </location>
</feature>
<dbReference type="Pfam" id="PF00443">
    <property type="entry name" value="UCH"/>
    <property type="match status" value="1"/>
</dbReference>
<dbReference type="SUPFAM" id="SSF54236">
    <property type="entry name" value="Ubiquitin-like"/>
    <property type="match status" value="1"/>
</dbReference>
<dbReference type="Gene3D" id="3.90.70.10">
    <property type="entry name" value="Cysteine proteinases"/>
    <property type="match status" value="1"/>
</dbReference>
<dbReference type="SUPFAM" id="SSF54001">
    <property type="entry name" value="Cysteine proteinases"/>
    <property type="match status" value="1"/>
</dbReference>
<evidence type="ECO:0000259" key="9">
    <source>
        <dbReference type="PROSITE" id="PS50235"/>
    </source>
</evidence>
<comment type="catalytic activity">
    <reaction evidence="1 6">
        <text>Thiol-dependent hydrolysis of ester, thioester, amide, peptide and isopeptide bonds formed by the C-terminal Gly of ubiquitin (a 76-residue protein attached to proteins as an intracellular targeting signal).</text>
        <dbReference type="EC" id="3.4.19.12"/>
    </reaction>
</comment>
<dbReference type="CDD" id="cd16104">
    <property type="entry name" value="Ubl_USP14_like"/>
    <property type="match status" value="1"/>
</dbReference>
<dbReference type="InterPro" id="IPR018200">
    <property type="entry name" value="USP_CS"/>
</dbReference>
<dbReference type="InterPro" id="IPR028889">
    <property type="entry name" value="USP"/>
</dbReference>
<dbReference type="GO" id="GO:0043161">
    <property type="term" value="P:proteasome-mediated ubiquitin-dependent protein catabolic process"/>
    <property type="evidence" value="ECO:0007669"/>
    <property type="project" value="InterPro"/>
</dbReference>
<feature type="region of interest" description="Disordered" evidence="7">
    <location>
        <begin position="406"/>
        <end position="460"/>
    </location>
</feature>
<evidence type="ECO:0000256" key="3">
    <source>
        <dbReference type="ARBA" id="ARBA00022786"/>
    </source>
</evidence>
<keyword evidence="5 6" id="KW-0788">Thiol protease</keyword>
<dbReference type="Pfam" id="PF00240">
    <property type="entry name" value="ubiquitin"/>
    <property type="match status" value="1"/>
</dbReference>
<dbReference type="InterPro" id="IPR029071">
    <property type="entry name" value="Ubiquitin-like_domsf"/>
</dbReference>
<comment type="caution">
    <text evidence="10">The sequence shown here is derived from an EMBL/GenBank/DDBJ whole genome shotgun (WGS) entry which is preliminary data.</text>
</comment>
<dbReference type="InterPro" id="IPR038765">
    <property type="entry name" value="Papain-like_cys_pep_sf"/>
</dbReference>
<evidence type="ECO:0000256" key="5">
    <source>
        <dbReference type="ARBA" id="ARBA00022807"/>
    </source>
</evidence>
<protein>
    <recommendedName>
        <fullName evidence="6">Ubiquitin carboxyl-terminal hydrolase</fullName>
        <ecNumber evidence="6">3.4.19.12</ecNumber>
    </recommendedName>
</protein>
<reference evidence="10" key="1">
    <citation type="journal article" date="2023" name="PhytoFront">
        <title>Draft Genome Resources of Seven Strains of Tilletia horrida, Causal Agent of Kernel Smut of Rice.</title>
        <authorList>
            <person name="Khanal S."/>
            <person name="Antony Babu S."/>
            <person name="Zhou X.G."/>
        </authorList>
    </citation>
    <scope>NUCLEOTIDE SEQUENCE</scope>
    <source>
        <strain evidence="10">TX6</strain>
    </source>
</reference>
<dbReference type="AlphaFoldDB" id="A0AAN6JPJ2"/>
<keyword evidence="11" id="KW-1185">Reference proteome</keyword>
<dbReference type="Proteomes" id="UP001176517">
    <property type="component" value="Unassembled WGS sequence"/>
</dbReference>
<dbReference type="InterPro" id="IPR019954">
    <property type="entry name" value="Ubiquitin_CS"/>
</dbReference>
<dbReference type="SMART" id="SM00213">
    <property type="entry name" value="UBQ"/>
    <property type="match status" value="1"/>
</dbReference>
<dbReference type="PROSITE" id="PS50235">
    <property type="entry name" value="USP_3"/>
    <property type="match status" value="1"/>
</dbReference>
<keyword evidence="2 6" id="KW-0645">Protease</keyword>
<dbReference type="GO" id="GO:0016579">
    <property type="term" value="P:protein deubiquitination"/>
    <property type="evidence" value="ECO:0007669"/>
    <property type="project" value="InterPro"/>
</dbReference>
<evidence type="ECO:0000313" key="11">
    <source>
        <dbReference type="Proteomes" id="UP001176517"/>
    </source>
</evidence>
<sequence length="600" mass="65317">MAAQVNVKVKHNGKLHEVVLDPSQSATIFKQTLYEKTGVPPERQKMVVKGGMLKDDTDMSKLNAKQGQTFMLIGTAGELPKGPAGPTTTFIEDLTDAQLALATKSKVGLTNLGNTCYLNSTLQVLRCIPELQTALNNFSGNMGSSSSDSNLTASLRDLFKSLGRTTEAFPPLSFLTMLRQVAPQFAEMNRSGGGYAQQDAEEVYVCILNSLQACLKGLPGSGADNEAERMRVSAKFIEQYMTGHMVIKRFSPEAPDEPPSFSKDPFTILQCNISGTTNEMTSGIMDSLTQSLEKESSSLGRSAVYNEESRIDRLPSYLTTHFVRFFWRRDINKKTKIMRKVKFPFELDTTPFLSDDLKAKVQATTSKIRAIEKERDERAKIRRKAKKRADIEKAIDSGNLAAAAAAASDKPASGSGDDAMKVDSEPTTASATATGSSPAAPTASGEQQPQLGAALTDEEELELRRKEVNEVASTVNAEVAADVGANTSALYELVGIVTHKGPAADAGHYMSWIRKDDDAEQDEELKKKIGDARVALGGSKPDLDKPITHEWYKFDDDRVTVVPQEKILTLDGGGEGEHVRCGVDRTLEPKHFGRHGSEQN</sequence>
<dbReference type="GO" id="GO:0070628">
    <property type="term" value="F:proteasome binding"/>
    <property type="evidence" value="ECO:0007669"/>
    <property type="project" value="TreeGrafter"/>
</dbReference>
<dbReference type="PANTHER" id="PTHR43982">
    <property type="entry name" value="UBIQUITIN CARBOXYL-TERMINAL HYDROLASE"/>
    <property type="match status" value="1"/>
</dbReference>
<dbReference type="PROSITE" id="PS00972">
    <property type="entry name" value="USP_1"/>
    <property type="match status" value="1"/>
</dbReference>
<dbReference type="InterPro" id="IPR000626">
    <property type="entry name" value="Ubiquitin-like_dom"/>
</dbReference>
<feature type="compositionally biased region" description="Low complexity" evidence="7">
    <location>
        <begin position="425"/>
        <end position="446"/>
    </location>
</feature>
<dbReference type="PROSITE" id="PS00973">
    <property type="entry name" value="USP_2"/>
    <property type="match status" value="1"/>
</dbReference>
<gene>
    <name evidence="10" type="primary">UBP6</name>
    <name evidence="10" type="ORF">OC846_005825</name>
</gene>
<dbReference type="PANTHER" id="PTHR43982:SF1">
    <property type="entry name" value="UBIQUITIN CARBOXYL-TERMINAL HYDROLASE 14"/>
    <property type="match status" value="1"/>
</dbReference>
<dbReference type="PROSITE" id="PS00299">
    <property type="entry name" value="UBIQUITIN_1"/>
    <property type="match status" value="1"/>
</dbReference>
<feature type="domain" description="USP" evidence="9">
    <location>
        <begin position="107"/>
        <end position="580"/>
    </location>
</feature>
<evidence type="ECO:0000256" key="4">
    <source>
        <dbReference type="ARBA" id="ARBA00022801"/>
    </source>
</evidence>
<dbReference type="GO" id="GO:0061136">
    <property type="term" value="P:regulation of proteasomal protein catabolic process"/>
    <property type="evidence" value="ECO:0007669"/>
    <property type="project" value="TreeGrafter"/>
</dbReference>
<keyword evidence="4 6" id="KW-0378">Hydrolase</keyword>
<dbReference type="Gene3D" id="3.10.20.90">
    <property type="entry name" value="Phosphatidylinositol 3-kinase Catalytic Subunit, Chain A, domain 1"/>
    <property type="match status" value="1"/>
</dbReference>
<dbReference type="InterPro" id="IPR001394">
    <property type="entry name" value="Peptidase_C19_UCH"/>
</dbReference>
<accession>A0AAN6JPJ2</accession>
<feature type="compositionally biased region" description="Low complexity" evidence="7">
    <location>
        <begin position="406"/>
        <end position="417"/>
    </location>
</feature>
<dbReference type="EMBL" id="JAPDMZ010000250">
    <property type="protein sequence ID" value="KAK0545027.1"/>
    <property type="molecule type" value="Genomic_DNA"/>
</dbReference>
<evidence type="ECO:0000256" key="6">
    <source>
        <dbReference type="RuleBase" id="RU366025"/>
    </source>
</evidence>
<dbReference type="GO" id="GO:0004843">
    <property type="term" value="F:cysteine-type deubiquitinase activity"/>
    <property type="evidence" value="ECO:0007669"/>
    <property type="project" value="UniProtKB-UniRule"/>
</dbReference>